<dbReference type="EMBL" id="JACRSN010000003">
    <property type="protein sequence ID" value="MBC8533003.1"/>
    <property type="molecule type" value="Genomic_DNA"/>
</dbReference>
<dbReference type="InterPro" id="IPR006110">
    <property type="entry name" value="Pol_omega/Rpo6/RPB6"/>
</dbReference>
<dbReference type="Gene3D" id="3.90.940.10">
    <property type="match status" value="1"/>
</dbReference>
<name>A0A926D799_9FIRM</name>
<dbReference type="GO" id="GO:0003899">
    <property type="term" value="F:DNA-directed RNA polymerase activity"/>
    <property type="evidence" value="ECO:0007669"/>
    <property type="project" value="UniProtKB-EC"/>
</dbReference>
<dbReference type="GO" id="GO:0000428">
    <property type="term" value="C:DNA-directed RNA polymerase complex"/>
    <property type="evidence" value="ECO:0007669"/>
    <property type="project" value="UniProtKB-KW"/>
</dbReference>
<evidence type="ECO:0000256" key="3">
    <source>
        <dbReference type="ARBA" id="ARBA00013725"/>
    </source>
</evidence>
<protein>
    <recommendedName>
        <fullName evidence="3">DNA-directed RNA polymerase subunit omega</fullName>
        <ecNumber evidence="2">2.7.7.6</ecNumber>
    </recommendedName>
    <alternativeName>
        <fullName evidence="6">Transcriptase subunit omega</fullName>
    </alternativeName>
</protein>
<evidence type="ECO:0000313" key="8">
    <source>
        <dbReference type="EMBL" id="MBC8533003.1"/>
    </source>
</evidence>
<evidence type="ECO:0000256" key="4">
    <source>
        <dbReference type="ARBA" id="ARBA00022478"/>
    </source>
</evidence>
<evidence type="ECO:0000256" key="7">
    <source>
        <dbReference type="ARBA" id="ARBA00048552"/>
    </source>
</evidence>
<dbReference type="SMART" id="SM01409">
    <property type="entry name" value="RNA_pol_Rpb6"/>
    <property type="match status" value="1"/>
</dbReference>
<evidence type="ECO:0000313" key="9">
    <source>
        <dbReference type="Proteomes" id="UP000651482"/>
    </source>
</evidence>
<evidence type="ECO:0000256" key="1">
    <source>
        <dbReference type="ARBA" id="ARBA00006711"/>
    </source>
</evidence>
<dbReference type="GO" id="GO:0006351">
    <property type="term" value="P:DNA-templated transcription"/>
    <property type="evidence" value="ECO:0007669"/>
    <property type="project" value="InterPro"/>
</dbReference>
<dbReference type="Pfam" id="PF01192">
    <property type="entry name" value="RNA_pol_Rpb6"/>
    <property type="match status" value="1"/>
</dbReference>
<dbReference type="InterPro" id="IPR036161">
    <property type="entry name" value="RPB6/omega-like_sf"/>
</dbReference>
<gene>
    <name evidence="8" type="ORF">IAG03_03095</name>
</gene>
<dbReference type="AlphaFoldDB" id="A0A926D799"/>
<evidence type="ECO:0000256" key="6">
    <source>
        <dbReference type="ARBA" id="ARBA00029924"/>
    </source>
</evidence>
<evidence type="ECO:0000256" key="5">
    <source>
        <dbReference type="ARBA" id="ARBA00023163"/>
    </source>
</evidence>
<reference evidence="8" key="1">
    <citation type="submission" date="2020-08" db="EMBL/GenBank/DDBJ databases">
        <title>Genome public.</title>
        <authorList>
            <person name="Liu C."/>
            <person name="Sun Q."/>
        </authorList>
    </citation>
    <scope>NUCLEOTIDE SEQUENCE</scope>
    <source>
        <strain evidence="8">NSJ-40</strain>
    </source>
</reference>
<keyword evidence="9" id="KW-1185">Reference proteome</keyword>
<comment type="similarity">
    <text evidence="1">Belongs to the RNA polymerase subunit omega family.</text>
</comment>
<dbReference type="EC" id="2.7.7.6" evidence="2"/>
<dbReference type="GO" id="GO:0003677">
    <property type="term" value="F:DNA binding"/>
    <property type="evidence" value="ECO:0007669"/>
    <property type="project" value="InterPro"/>
</dbReference>
<keyword evidence="5" id="KW-0804">Transcription</keyword>
<sequence>MLKPSADPALSGNRYSLVIAVAKRAREIAEDAENKGEILVEKPVDLAVQEYMDHKFHIVPAKEPDEEEPKDEPVES</sequence>
<dbReference type="Proteomes" id="UP000651482">
    <property type="component" value="Unassembled WGS sequence"/>
</dbReference>
<dbReference type="RefSeq" id="WP_249318281.1">
    <property type="nucleotide sequence ID" value="NZ_JACRSN010000003.1"/>
</dbReference>
<accession>A0A926D799</accession>
<proteinExistence type="inferred from homology"/>
<dbReference type="SUPFAM" id="SSF63562">
    <property type="entry name" value="RPB6/omega subunit-like"/>
    <property type="match status" value="1"/>
</dbReference>
<comment type="catalytic activity">
    <reaction evidence="7">
        <text>RNA(n) + a ribonucleoside 5'-triphosphate = RNA(n+1) + diphosphate</text>
        <dbReference type="Rhea" id="RHEA:21248"/>
        <dbReference type="Rhea" id="RHEA-COMP:14527"/>
        <dbReference type="Rhea" id="RHEA-COMP:17342"/>
        <dbReference type="ChEBI" id="CHEBI:33019"/>
        <dbReference type="ChEBI" id="CHEBI:61557"/>
        <dbReference type="ChEBI" id="CHEBI:140395"/>
        <dbReference type="EC" id="2.7.7.6"/>
    </reaction>
</comment>
<evidence type="ECO:0000256" key="2">
    <source>
        <dbReference type="ARBA" id="ARBA00012418"/>
    </source>
</evidence>
<keyword evidence="4 8" id="KW-0240">DNA-directed RNA polymerase</keyword>
<comment type="caution">
    <text evidence="8">The sequence shown here is derived from an EMBL/GenBank/DDBJ whole genome shotgun (WGS) entry which is preliminary data.</text>
</comment>
<organism evidence="8 9">
    <name type="scientific">Yeguia hominis</name>
    <dbReference type="NCBI Taxonomy" id="2763662"/>
    <lineage>
        <taxon>Bacteria</taxon>
        <taxon>Bacillati</taxon>
        <taxon>Bacillota</taxon>
        <taxon>Clostridia</taxon>
        <taxon>Eubacteriales</taxon>
        <taxon>Yeguiaceae</taxon>
        <taxon>Yeguia</taxon>
    </lineage>
</organism>